<evidence type="ECO:0008006" key="4">
    <source>
        <dbReference type="Google" id="ProtNLM"/>
    </source>
</evidence>
<dbReference type="PANTHER" id="PTHR31008">
    <property type="entry name" value="COP1-INTERACTING PROTEIN-RELATED"/>
    <property type="match status" value="1"/>
</dbReference>
<name>A0AAV3R572_LITER</name>
<reference evidence="2 3" key="1">
    <citation type="submission" date="2024-01" db="EMBL/GenBank/DDBJ databases">
        <title>The complete chloroplast genome sequence of Lithospermum erythrorhizon: insights into the phylogenetic relationship among Boraginaceae species and the maternal lineages of purple gromwells.</title>
        <authorList>
            <person name="Okada T."/>
            <person name="Watanabe K."/>
        </authorList>
    </citation>
    <scope>NUCLEOTIDE SEQUENCE [LARGE SCALE GENOMIC DNA]</scope>
</reference>
<dbReference type="EMBL" id="BAABME010007254">
    <property type="protein sequence ID" value="GAA0170461.1"/>
    <property type="molecule type" value="Genomic_DNA"/>
</dbReference>
<feature type="region of interest" description="Disordered" evidence="1">
    <location>
        <begin position="854"/>
        <end position="897"/>
    </location>
</feature>
<dbReference type="Proteomes" id="UP001454036">
    <property type="component" value="Unassembled WGS sequence"/>
</dbReference>
<feature type="compositionally biased region" description="Basic and acidic residues" evidence="1">
    <location>
        <begin position="832"/>
        <end position="841"/>
    </location>
</feature>
<feature type="compositionally biased region" description="Basic and acidic residues" evidence="1">
    <location>
        <begin position="482"/>
        <end position="496"/>
    </location>
</feature>
<keyword evidence="3" id="KW-1185">Reference proteome</keyword>
<organism evidence="2 3">
    <name type="scientific">Lithospermum erythrorhizon</name>
    <name type="common">Purple gromwell</name>
    <name type="synonym">Lithospermum officinale var. erythrorhizon</name>
    <dbReference type="NCBI Taxonomy" id="34254"/>
    <lineage>
        <taxon>Eukaryota</taxon>
        <taxon>Viridiplantae</taxon>
        <taxon>Streptophyta</taxon>
        <taxon>Embryophyta</taxon>
        <taxon>Tracheophyta</taxon>
        <taxon>Spermatophyta</taxon>
        <taxon>Magnoliopsida</taxon>
        <taxon>eudicotyledons</taxon>
        <taxon>Gunneridae</taxon>
        <taxon>Pentapetalae</taxon>
        <taxon>asterids</taxon>
        <taxon>lamiids</taxon>
        <taxon>Boraginales</taxon>
        <taxon>Boraginaceae</taxon>
        <taxon>Boraginoideae</taxon>
        <taxon>Lithospermeae</taxon>
        <taxon>Lithospermum</taxon>
    </lineage>
</organism>
<feature type="region of interest" description="Disordered" evidence="1">
    <location>
        <begin position="421"/>
        <end position="537"/>
    </location>
</feature>
<feature type="region of interest" description="Disordered" evidence="1">
    <location>
        <begin position="767"/>
        <end position="841"/>
    </location>
</feature>
<sequence length="897" mass="99892">MDAMILLDYALFHLTPTRTRCDLVVFCGGKSEKVASGLVEPFVAHLKYAKDQILKGGYSITLRPPTPDAFWFTKDTFQRFVRFVSTPEILERFQRTEQEISQIDKSIEANDISSSKSALRAIEVSSLAVDGASKTTRDSSKSKNVAEGADGVASEENSNFRLQHVLDTRKALLLKEQAMAFARAKAAGFKIENMDDLTYFADAFGATRLREACVGFRDLYLLKCKDARWMDEIAAMEAFPPNMFSYAGASGITLASDNNENNGSSDILTADKATIADNSPPPATAAEFQMKMPWANQVPHYMYNFQNPMQQVPPYPAYPFSGAHPVSPYYPEHVQWPVDGRINGFTRKSHKSKKKGKSKNDSGTGDDKQSESGISGSETDTDESGKHDKKHSQHERAFLRKKKKSSKTVVIRNINYITSNKRNGEMDDTSEGSYSDGTAELDEDDIRQEVVDAVSSFKRQQKSGSNKKKNGRNCKSSVQDGTDDKSDHGRRGEKNENWNAFQNILMRQEKSHPNEVQEKNSLDVEGPLAVSSSHEDNTFERAPIVGFETGKVKIQHSTSDASVIETQRDGYNDGRTDVINITNVEERRSSMRTKDYGDVQYAFSQKSEDFASSPWRMTADPSADSSLIRNGNREDWFIVNQADNTDIQEAKQIILDESNTYPSAKDSNLVEANKRASIDDSFMVQSHQSLDGQYESEWRSDVIMESESSFTMAPPPETCSQKSPQPLPEPDDLCVMLARDSVIESSDSWTPEMDYGIETSFTEVDKRNSVETNTEQKPIVDSERTNGKKALKTSGKEARSRLLQGTISRGLANSSHLGKKPSSISRLANPKCKVDKEEETRKRMEELVLERQKRIAERSASGGVGSAASKKVLGRSKTATSMMQETRRLGSKPVSAK</sequence>
<feature type="compositionally biased region" description="Basic residues" evidence="1">
    <location>
        <begin position="347"/>
        <end position="357"/>
    </location>
</feature>
<feature type="region of interest" description="Disordered" evidence="1">
    <location>
        <begin position="342"/>
        <end position="406"/>
    </location>
</feature>
<evidence type="ECO:0000313" key="3">
    <source>
        <dbReference type="Proteomes" id="UP001454036"/>
    </source>
</evidence>
<feature type="compositionally biased region" description="Basic residues" evidence="1">
    <location>
        <begin position="459"/>
        <end position="472"/>
    </location>
</feature>
<evidence type="ECO:0000256" key="1">
    <source>
        <dbReference type="SAM" id="MobiDB-lite"/>
    </source>
</evidence>
<evidence type="ECO:0000313" key="2">
    <source>
        <dbReference type="EMBL" id="GAA0170461.1"/>
    </source>
</evidence>
<feature type="compositionally biased region" description="Basic and acidic residues" evidence="1">
    <location>
        <begin position="507"/>
        <end position="522"/>
    </location>
</feature>
<accession>A0AAV3R572</accession>
<dbReference type="AlphaFoldDB" id="A0AAV3R572"/>
<feature type="compositionally biased region" description="Polar residues" evidence="1">
    <location>
        <begin position="803"/>
        <end position="826"/>
    </location>
</feature>
<gene>
    <name evidence="2" type="ORF">LIER_24712</name>
</gene>
<proteinExistence type="predicted"/>
<protein>
    <recommendedName>
        <fullName evidence="4">COP1-interacting protein 7</fullName>
    </recommendedName>
</protein>
<comment type="caution">
    <text evidence="2">The sequence shown here is derived from an EMBL/GenBank/DDBJ whole genome shotgun (WGS) entry which is preliminary data.</text>
</comment>
<dbReference type="PANTHER" id="PTHR31008:SF0">
    <property type="entry name" value="CSL1"/>
    <property type="match status" value="1"/>
</dbReference>
<feature type="compositionally biased region" description="Basic residues" evidence="1">
    <location>
        <begin position="387"/>
        <end position="406"/>
    </location>
</feature>